<dbReference type="SUPFAM" id="SSF52374">
    <property type="entry name" value="Nucleotidylyl transferase"/>
    <property type="match status" value="1"/>
</dbReference>
<sequence>MDAVVKAVIEAIHASPTHAVLYLSGGGSQALGWLLSVPRASGTVLEVTVPYSRASMVQLLGKVPEQYVCRETADAIAMAAYNRALKLSMPGMPVAGIGLTGALASVPPKRGDHRCHLSARTQTGLWHYDLTLAKGYRDRVGEDLVTSRMVVKSLADVCGVSMGIPLELKEGTERLTEQRWSYSEEEQLEQLLNGQICMISFSSSADMTGSRRIILSGSFNPLHDGHVKLLEVACSLQEGTMPCFEISAINADKPPLGLGDVKDRVKQFRNIGKNLVLTNQPYFYKKAELFPDSTFVVGVDTAIRLMNPKYYGESKTRMLEVLLGIHQQGCDFMVAGRKVNGRFKVLSDIDIPAEVQHMFQAIPENLFYSDLSSTALRQKTR</sequence>
<keyword evidence="3" id="KW-1185">Reference proteome</keyword>
<dbReference type="Gene3D" id="3.40.50.620">
    <property type="entry name" value="HUPs"/>
    <property type="match status" value="1"/>
</dbReference>
<dbReference type="InterPro" id="IPR004821">
    <property type="entry name" value="Cyt_trans-like"/>
</dbReference>
<feature type="domain" description="Cytidyltransferase-like" evidence="1">
    <location>
        <begin position="215"/>
        <end position="378"/>
    </location>
</feature>
<name>A0ABP0V4Q5_9BRYO</name>
<evidence type="ECO:0000313" key="2">
    <source>
        <dbReference type="EMBL" id="CAK9236609.1"/>
    </source>
</evidence>
<dbReference type="Pfam" id="PF01467">
    <property type="entry name" value="CTP_transf_like"/>
    <property type="match status" value="1"/>
</dbReference>
<dbReference type="PANTHER" id="PTHR31285:SF0">
    <property type="entry name" value="NICOTINAMIDE MONONUCLEOTIDE ADENYLYLTRANSFERASE"/>
    <property type="match status" value="1"/>
</dbReference>
<dbReference type="EMBL" id="OZ019901">
    <property type="protein sequence ID" value="CAK9236609.1"/>
    <property type="molecule type" value="Genomic_DNA"/>
</dbReference>
<protein>
    <recommendedName>
        <fullName evidence="1">Cytidyltransferase-like domain-containing protein</fullName>
    </recommendedName>
</protein>
<reference evidence="2" key="1">
    <citation type="submission" date="2024-02" db="EMBL/GenBank/DDBJ databases">
        <authorList>
            <consortium name="ELIXIR-Norway"/>
            <consortium name="Elixir Norway"/>
        </authorList>
    </citation>
    <scope>NUCLEOTIDE SEQUENCE</scope>
</reference>
<accession>A0ABP0V4Q5</accession>
<dbReference type="PANTHER" id="PTHR31285">
    <property type="entry name" value="NICOTINAMIDE MONONUCLEOTIDE ADENYLYLTRANSFERASE"/>
    <property type="match status" value="1"/>
</dbReference>
<evidence type="ECO:0000259" key="1">
    <source>
        <dbReference type="Pfam" id="PF01467"/>
    </source>
</evidence>
<gene>
    <name evidence="2" type="ORF">CSSPTR1EN2_LOCUS23009</name>
</gene>
<proteinExistence type="predicted"/>
<evidence type="ECO:0000313" key="3">
    <source>
        <dbReference type="Proteomes" id="UP001497512"/>
    </source>
</evidence>
<dbReference type="Proteomes" id="UP001497512">
    <property type="component" value="Chromosome 9"/>
</dbReference>
<dbReference type="InterPro" id="IPR014729">
    <property type="entry name" value="Rossmann-like_a/b/a_fold"/>
</dbReference>
<organism evidence="2 3">
    <name type="scientific">Sphagnum troendelagicum</name>
    <dbReference type="NCBI Taxonomy" id="128251"/>
    <lineage>
        <taxon>Eukaryota</taxon>
        <taxon>Viridiplantae</taxon>
        <taxon>Streptophyta</taxon>
        <taxon>Embryophyta</taxon>
        <taxon>Bryophyta</taxon>
        <taxon>Sphagnophytina</taxon>
        <taxon>Sphagnopsida</taxon>
        <taxon>Sphagnales</taxon>
        <taxon>Sphagnaceae</taxon>
        <taxon>Sphagnum</taxon>
    </lineage>
</organism>